<reference evidence="2" key="1">
    <citation type="journal article" date="2016" name="Nature">
        <title>Genome evolution in the allotetraploid frog Xenopus laevis.</title>
        <authorList>
            <person name="Session A.M."/>
            <person name="Uno Y."/>
            <person name="Kwon T."/>
            <person name="Chapman J.A."/>
            <person name="Toyoda A."/>
            <person name="Takahashi S."/>
            <person name="Fukui A."/>
            <person name="Hikosaka A."/>
            <person name="Suzuki A."/>
            <person name="Kondo M."/>
            <person name="van Heeringen S.J."/>
            <person name="Quigley I."/>
            <person name="Heinz S."/>
            <person name="Ogino H."/>
            <person name="Ochi H."/>
            <person name="Hellsten U."/>
            <person name="Lyons J.B."/>
            <person name="Simakov O."/>
            <person name="Putnam N."/>
            <person name="Stites J."/>
            <person name="Kuroki Y."/>
            <person name="Tanaka T."/>
            <person name="Michiue T."/>
            <person name="Watanabe M."/>
            <person name="Bogdanovic O."/>
            <person name="Lister R."/>
            <person name="Georgiou G."/>
            <person name="Paranjpe S.S."/>
            <person name="van Kruijsbergen I."/>
            <person name="Shu S."/>
            <person name="Carlson J."/>
            <person name="Kinoshita T."/>
            <person name="Ohta Y."/>
            <person name="Mawaribuchi S."/>
            <person name="Jenkins J."/>
            <person name="Grimwood J."/>
            <person name="Schmutz J."/>
            <person name="Mitros T."/>
            <person name="Mozaffari S.V."/>
            <person name="Suzuki Y."/>
            <person name="Haramoto Y."/>
            <person name="Yamamoto T.S."/>
            <person name="Takagi C."/>
            <person name="Heald R."/>
            <person name="Miller K."/>
            <person name="Haudenschild C."/>
            <person name="Kitzman J."/>
            <person name="Nakayama T."/>
            <person name="Izutsu Y."/>
            <person name="Robert J."/>
            <person name="Fortriede J."/>
            <person name="Burns K."/>
            <person name="Lotay V."/>
            <person name="Karimi K."/>
            <person name="Yasuoka Y."/>
            <person name="Dichmann D.S."/>
            <person name="Flajnik M.F."/>
            <person name="Houston D.W."/>
            <person name="Shendure J."/>
            <person name="DuPasquier L."/>
            <person name="Vize P.D."/>
            <person name="Zorn A.M."/>
            <person name="Ito M."/>
            <person name="Marcotte E.M."/>
            <person name="Wallingford J.B."/>
            <person name="Ito Y."/>
            <person name="Asashima M."/>
            <person name="Ueno N."/>
            <person name="Matsuda Y."/>
            <person name="Veenstra G.J."/>
            <person name="Fujiyama A."/>
            <person name="Harland R.M."/>
            <person name="Taira M."/>
            <person name="Rokhsar D.S."/>
        </authorList>
    </citation>
    <scope>NUCLEOTIDE SEQUENCE [LARGE SCALE GENOMIC DNA]</scope>
    <source>
        <strain evidence="2">J</strain>
    </source>
</reference>
<dbReference type="EMBL" id="CM004472">
    <property type="protein sequence ID" value="OCT85812.1"/>
    <property type="molecule type" value="Genomic_DNA"/>
</dbReference>
<protein>
    <submittedName>
        <fullName evidence="1">Uncharacterized protein</fullName>
    </submittedName>
</protein>
<dbReference type="AlphaFoldDB" id="A0A974D7X9"/>
<dbReference type="Proteomes" id="UP000694892">
    <property type="component" value="Chromosome 4L"/>
</dbReference>
<name>A0A974D7X9_XENLA</name>
<evidence type="ECO:0000313" key="2">
    <source>
        <dbReference type="Proteomes" id="UP000694892"/>
    </source>
</evidence>
<evidence type="ECO:0000313" key="1">
    <source>
        <dbReference type="EMBL" id="OCT85812.1"/>
    </source>
</evidence>
<accession>A0A974D7X9</accession>
<organism evidence="1 2">
    <name type="scientific">Xenopus laevis</name>
    <name type="common">African clawed frog</name>
    <dbReference type="NCBI Taxonomy" id="8355"/>
    <lineage>
        <taxon>Eukaryota</taxon>
        <taxon>Metazoa</taxon>
        <taxon>Chordata</taxon>
        <taxon>Craniata</taxon>
        <taxon>Vertebrata</taxon>
        <taxon>Euteleostomi</taxon>
        <taxon>Amphibia</taxon>
        <taxon>Batrachia</taxon>
        <taxon>Anura</taxon>
        <taxon>Pipoidea</taxon>
        <taxon>Pipidae</taxon>
        <taxon>Xenopodinae</taxon>
        <taxon>Xenopus</taxon>
        <taxon>Xenopus</taxon>
    </lineage>
</organism>
<proteinExistence type="predicted"/>
<sequence length="67" mass="7613">MQFAILFVAAAPQFVPDTVAISGARALLVREHRYKPVQMASMMQAISNEKSVPRFLYSRKCRERISV</sequence>
<gene>
    <name evidence="1" type="ORF">XELAEV_18023981mg</name>
</gene>